<evidence type="ECO:0000256" key="11">
    <source>
        <dbReference type="ARBA" id="ARBA00023136"/>
    </source>
</evidence>
<dbReference type="InterPro" id="IPR050222">
    <property type="entry name" value="MATE_MdtK"/>
</dbReference>
<comment type="caution">
    <text evidence="14">The sequence shown here is derived from an EMBL/GenBank/DDBJ whole genome shotgun (WGS) entry which is preliminary data.</text>
</comment>
<evidence type="ECO:0000256" key="5">
    <source>
        <dbReference type="ARBA" id="ARBA00022448"/>
    </source>
</evidence>
<comment type="subcellular location">
    <subcellularLocation>
        <location evidence="2">Cell membrane</location>
        <topology evidence="2">Multi-pass membrane protein</topology>
    </subcellularLocation>
</comment>
<feature type="transmembrane region" description="Helical" evidence="13">
    <location>
        <begin position="12"/>
        <end position="29"/>
    </location>
</feature>
<dbReference type="RefSeq" id="WP_117142431.1">
    <property type="nucleotide sequence ID" value="NZ_CAKXKJ010000007.1"/>
</dbReference>
<evidence type="ECO:0000313" key="15">
    <source>
        <dbReference type="Proteomes" id="UP000260649"/>
    </source>
</evidence>
<keyword evidence="11 13" id="KW-0472">Membrane</keyword>
<reference evidence="14 15" key="1">
    <citation type="submission" date="2018-07" db="EMBL/GenBank/DDBJ databases">
        <title>GABA Modulating Bacteria of the Human Gut Microbiota.</title>
        <authorList>
            <person name="Strandwitz P."/>
            <person name="Kim K.H."/>
            <person name="Terekhova D."/>
            <person name="Liu J.K."/>
            <person name="Sharma A."/>
            <person name="Levering J."/>
            <person name="Mcdonald D."/>
            <person name="Dietrich D."/>
            <person name="Ramadhar T.R."/>
            <person name="Lekbua A."/>
            <person name="Mroue N."/>
            <person name="Liston C."/>
            <person name="Stewart E.J."/>
            <person name="Dubin M.J."/>
            <person name="Zengler K."/>
            <person name="Knight R."/>
            <person name="Gilbert J.A."/>
            <person name="Clardy J."/>
            <person name="Lewis K."/>
        </authorList>
    </citation>
    <scope>NUCLEOTIDE SEQUENCE [LARGE SCALE GENOMIC DNA]</scope>
    <source>
        <strain evidence="14 15">KLE1738</strain>
    </source>
</reference>
<comment type="function">
    <text evidence="1">Multidrug efflux pump.</text>
</comment>
<organism evidence="14 15">
    <name type="scientific">Evtepia gabavorous</name>
    <dbReference type="NCBI Taxonomy" id="2211183"/>
    <lineage>
        <taxon>Bacteria</taxon>
        <taxon>Bacillati</taxon>
        <taxon>Bacillota</taxon>
        <taxon>Clostridia</taxon>
        <taxon>Eubacteriales</taxon>
        <taxon>Evtepia</taxon>
    </lineage>
</organism>
<evidence type="ECO:0000256" key="12">
    <source>
        <dbReference type="ARBA" id="ARBA00031636"/>
    </source>
</evidence>
<dbReference type="GO" id="GO:0006811">
    <property type="term" value="P:monoatomic ion transport"/>
    <property type="evidence" value="ECO:0007669"/>
    <property type="project" value="UniProtKB-KW"/>
</dbReference>
<evidence type="ECO:0000256" key="3">
    <source>
        <dbReference type="ARBA" id="ARBA00010199"/>
    </source>
</evidence>
<dbReference type="PIRSF" id="PIRSF006603">
    <property type="entry name" value="DinF"/>
    <property type="match status" value="1"/>
</dbReference>
<evidence type="ECO:0000256" key="1">
    <source>
        <dbReference type="ARBA" id="ARBA00003408"/>
    </source>
</evidence>
<evidence type="ECO:0000256" key="8">
    <source>
        <dbReference type="ARBA" id="ARBA00022692"/>
    </source>
</evidence>
<feature type="transmembrane region" description="Helical" evidence="13">
    <location>
        <begin position="49"/>
        <end position="72"/>
    </location>
</feature>
<feature type="transmembrane region" description="Helical" evidence="13">
    <location>
        <begin position="195"/>
        <end position="218"/>
    </location>
</feature>
<evidence type="ECO:0000256" key="6">
    <source>
        <dbReference type="ARBA" id="ARBA00022449"/>
    </source>
</evidence>
<evidence type="ECO:0000313" key="14">
    <source>
        <dbReference type="EMBL" id="RFT06226.1"/>
    </source>
</evidence>
<proteinExistence type="inferred from homology"/>
<keyword evidence="15" id="KW-1185">Reference proteome</keyword>
<keyword evidence="9 13" id="KW-1133">Transmembrane helix</keyword>
<keyword evidence="10" id="KW-0406">Ion transport</keyword>
<evidence type="ECO:0000256" key="2">
    <source>
        <dbReference type="ARBA" id="ARBA00004651"/>
    </source>
</evidence>
<evidence type="ECO:0000256" key="4">
    <source>
        <dbReference type="ARBA" id="ARBA00020268"/>
    </source>
</evidence>
<dbReference type="Pfam" id="PF01554">
    <property type="entry name" value="MatE"/>
    <property type="match status" value="2"/>
</dbReference>
<sequence>MFAKRDLTQGSIPRGLLGFALPLILGNLLQQLYNLADTWVVGRFIGEGALAAVGSSYTLMTFLTSILLGLCMGSSVYFSIQYGRQDPDRLRNGIFQSFLLIGGLTLLLNLTVYLALDGILVLLQIPPDILGLTKEYLQWIFAGMVATFLYNFFANLLRSVGDSATPLVFLGISVVLNIGLDILFVVPLGMGVRGAAMATVIAQFVAGLGLFLYTWFAFPALRVQKRHRYWDRAALKNLLNLSLFTCLQQSVMNFGILMVQGLVNSFGTAVMAAFAVAVKIDTIAYMPVQDFGNAFSTFVAQNYGAEKRDRIRTGTHWAVFWVVLFCLVIGGLVCLLAPRLMAAFVGGDAAEVIAIGTGYLRIEAAFYLGIGILFLLYGYFRAVNRPAVSVVLTICSLGTRVLLAYTLSALPALGVNGIWIAIPIGWFLADATGILLWRREGKSAKTP</sequence>
<feature type="transmembrane region" description="Helical" evidence="13">
    <location>
        <begin position="358"/>
        <end position="380"/>
    </location>
</feature>
<keyword evidence="6" id="KW-0050">Antiport</keyword>
<keyword evidence="8 13" id="KW-0812">Transmembrane</keyword>
<keyword evidence="7" id="KW-1003">Cell membrane</keyword>
<name>A0A3E2B2N3_9FIRM</name>
<feature type="transmembrane region" description="Helical" evidence="13">
    <location>
        <begin position="317"/>
        <end position="338"/>
    </location>
</feature>
<dbReference type="NCBIfam" id="TIGR00797">
    <property type="entry name" value="matE"/>
    <property type="match status" value="1"/>
</dbReference>
<feature type="transmembrane region" description="Helical" evidence="13">
    <location>
        <begin position="166"/>
        <end position="189"/>
    </location>
</feature>
<dbReference type="PANTHER" id="PTHR43298:SF2">
    <property type="entry name" value="FMN_FAD EXPORTER YEEO-RELATED"/>
    <property type="match status" value="1"/>
</dbReference>
<evidence type="ECO:0000256" key="9">
    <source>
        <dbReference type="ARBA" id="ARBA00022989"/>
    </source>
</evidence>
<dbReference type="AlphaFoldDB" id="A0A3E2B2N3"/>
<feature type="transmembrane region" description="Helical" evidence="13">
    <location>
        <begin position="265"/>
        <end position="286"/>
    </location>
</feature>
<evidence type="ECO:0000256" key="7">
    <source>
        <dbReference type="ARBA" id="ARBA00022475"/>
    </source>
</evidence>
<dbReference type="PANTHER" id="PTHR43298">
    <property type="entry name" value="MULTIDRUG RESISTANCE PROTEIN NORM-RELATED"/>
    <property type="match status" value="1"/>
</dbReference>
<feature type="transmembrane region" description="Helical" evidence="13">
    <location>
        <begin position="136"/>
        <end position="154"/>
    </location>
</feature>
<feature type="transmembrane region" description="Helical" evidence="13">
    <location>
        <begin position="93"/>
        <end position="116"/>
    </location>
</feature>
<evidence type="ECO:0000256" key="10">
    <source>
        <dbReference type="ARBA" id="ARBA00023065"/>
    </source>
</evidence>
<dbReference type="InterPro" id="IPR002528">
    <property type="entry name" value="MATE_fam"/>
</dbReference>
<feature type="transmembrane region" description="Helical" evidence="13">
    <location>
        <begin position="238"/>
        <end position="259"/>
    </location>
</feature>
<feature type="transmembrane region" description="Helical" evidence="13">
    <location>
        <begin position="387"/>
        <end position="405"/>
    </location>
</feature>
<accession>A0A3E2B2N3</accession>
<dbReference type="GO" id="GO:0005886">
    <property type="term" value="C:plasma membrane"/>
    <property type="evidence" value="ECO:0007669"/>
    <property type="project" value="UniProtKB-SubCell"/>
</dbReference>
<dbReference type="EMBL" id="QQRQ01000014">
    <property type="protein sequence ID" value="RFT06226.1"/>
    <property type="molecule type" value="Genomic_DNA"/>
</dbReference>
<evidence type="ECO:0000256" key="13">
    <source>
        <dbReference type="SAM" id="Phobius"/>
    </source>
</evidence>
<feature type="transmembrane region" description="Helical" evidence="13">
    <location>
        <begin position="417"/>
        <end position="437"/>
    </location>
</feature>
<comment type="similarity">
    <text evidence="3">Belongs to the multi antimicrobial extrusion (MATE) (TC 2.A.66.1) family.</text>
</comment>
<protein>
    <recommendedName>
        <fullName evidence="4">Probable multidrug resistance protein NorM</fullName>
    </recommendedName>
    <alternativeName>
        <fullName evidence="12">Multidrug-efflux transporter</fullName>
    </alternativeName>
</protein>
<dbReference type="GO" id="GO:0015297">
    <property type="term" value="F:antiporter activity"/>
    <property type="evidence" value="ECO:0007669"/>
    <property type="project" value="UniProtKB-KW"/>
</dbReference>
<keyword evidence="5" id="KW-0813">Transport</keyword>
<dbReference type="CDD" id="cd13138">
    <property type="entry name" value="MATE_yoeA_like"/>
    <property type="match status" value="1"/>
</dbReference>
<dbReference type="Proteomes" id="UP000260649">
    <property type="component" value="Unassembled WGS sequence"/>
</dbReference>
<dbReference type="GO" id="GO:0042910">
    <property type="term" value="F:xenobiotic transmembrane transporter activity"/>
    <property type="evidence" value="ECO:0007669"/>
    <property type="project" value="InterPro"/>
</dbReference>
<dbReference type="GeneID" id="97995754"/>
<dbReference type="InterPro" id="IPR048279">
    <property type="entry name" value="MdtK-like"/>
</dbReference>
<dbReference type="OrthoDB" id="9776324at2"/>
<gene>
    <name evidence="14" type="ORF">DV520_08420</name>
</gene>